<dbReference type="Proteomes" id="UP000318582">
    <property type="component" value="Unassembled WGS sequence"/>
</dbReference>
<comment type="caution">
    <text evidence="2">The sequence shown here is derived from an EMBL/GenBank/DDBJ whole genome shotgun (WGS) entry which is preliminary data.</text>
</comment>
<dbReference type="AlphaFoldDB" id="A0A507EC24"/>
<protein>
    <submittedName>
        <fullName evidence="2">Uncharacterized protein</fullName>
    </submittedName>
</protein>
<evidence type="ECO:0000313" key="3">
    <source>
        <dbReference type="Proteomes" id="UP000318582"/>
    </source>
</evidence>
<proteinExistence type="predicted"/>
<gene>
    <name evidence="2" type="ORF">PhCBS80983_g01662</name>
</gene>
<evidence type="ECO:0000256" key="1">
    <source>
        <dbReference type="SAM" id="MobiDB-lite"/>
    </source>
</evidence>
<feature type="compositionally biased region" description="Polar residues" evidence="1">
    <location>
        <begin position="17"/>
        <end position="28"/>
    </location>
</feature>
<reference evidence="2 3" key="1">
    <citation type="journal article" date="2019" name="Sci. Rep.">
        <title>Comparative genomics of chytrid fungi reveal insights into the obligate biotrophic and pathogenic lifestyle of Synchytrium endobioticum.</title>
        <authorList>
            <person name="van de Vossenberg B.T.L.H."/>
            <person name="Warris S."/>
            <person name="Nguyen H.D.T."/>
            <person name="van Gent-Pelzer M.P.E."/>
            <person name="Joly D.L."/>
            <person name="van de Geest H.C."/>
            <person name="Bonants P.J.M."/>
            <person name="Smith D.S."/>
            <person name="Levesque C.A."/>
            <person name="van der Lee T.A.J."/>
        </authorList>
    </citation>
    <scope>NUCLEOTIDE SEQUENCE [LARGE SCALE GENOMIC DNA]</scope>
    <source>
        <strain evidence="2 3">CBS 809.83</strain>
    </source>
</reference>
<evidence type="ECO:0000313" key="2">
    <source>
        <dbReference type="EMBL" id="TPX60590.1"/>
    </source>
</evidence>
<sequence length="221" mass="25573">MRNNSPPSMSIAAALSGRNSPIPCSNRSSPVLRRTPGFKQFKRYQCGEFRQRDDCRNISIKKLAKAQKAKSSPTQSLHTIRRNASPKYTMRASAFKRKRAVPVNFNEQQRLQRLKQQAFHQLDQQIRREQMALVQRIRYLDSLPAEERELLLQAEMDVETEDKSDDEEDDFQDLLQDICAIDIGEDDFIEVLQFEDNQDSHMNKWSLDSHEIAMGGPGDLF</sequence>
<accession>A0A507EC24</accession>
<keyword evidence="3" id="KW-1185">Reference proteome</keyword>
<dbReference type="EMBL" id="QEAQ01000014">
    <property type="protein sequence ID" value="TPX60590.1"/>
    <property type="molecule type" value="Genomic_DNA"/>
</dbReference>
<feature type="region of interest" description="Disordered" evidence="1">
    <location>
        <begin position="1"/>
        <end position="28"/>
    </location>
</feature>
<organism evidence="2 3">
    <name type="scientific">Powellomyces hirtus</name>
    <dbReference type="NCBI Taxonomy" id="109895"/>
    <lineage>
        <taxon>Eukaryota</taxon>
        <taxon>Fungi</taxon>
        <taxon>Fungi incertae sedis</taxon>
        <taxon>Chytridiomycota</taxon>
        <taxon>Chytridiomycota incertae sedis</taxon>
        <taxon>Chytridiomycetes</taxon>
        <taxon>Spizellomycetales</taxon>
        <taxon>Powellomycetaceae</taxon>
        <taxon>Powellomyces</taxon>
    </lineage>
</organism>
<name>A0A507EC24_9FUNG</name>